<feature type="transmembrane region" description="Helical" evidence="6">
    <location>
        <begin position="97"/>
        <end position="118"/>
    </location>
</feature>
<dbReference type="Pfam" id="PF07690">
    <property type="entry name" value="MFS_1"/>
    <property type="match status" value="1"/>
</dbReference>
<dbReference type="EMBL" id="VGLS01001157">
    <property type="protein sequence ID" value="MBM3227029.1"/>
    <property type="molecule type" value="Genomic_DNA"/>
</dbReference>
<keyword evidence="2" id="KW-0813">Transport</keyword>
<gene>
    <name evidence="7" type="ORF">FJZ47_24955</name>
</gene>
<dbReference type="PANTHER" id="PTHR42718">
    <property type="entry name" value="MAJOR FACILITATOR SUPERFAMILY MULTIDRUG TRANSPORTER MFSC"/>
    <property type="match status" value="1"/>
</dbReference>
<keyword evidence="4 6" id="KW-1133">Transmembrane helix</keyword>
<dbReference type="Proteomes" id="UP000712673">
    <property type="component" value="Unassembled WGS sequence"/>
</dbReference>
<accession>A0A937W4T7</accession>
<organism evidence="7 8">
    <name type="scientific">Tectimicrobiota bacterium</name>
    <dbReference type="NCBI Taxonomy" id="2528274"/>
    <lineage>
        <taxon>Bacteria</taxon>
        <taxon>Pseudomonadati</taxon>
        <taxon>Nitrospinota/Tectimicrobiota group</taxon>
        <taxon>Candidatus Tectimicrobiota</taxon>
    </lineage>
</organism>
<feature type="transmembrane region" description="Helical" evidence="6">
    <location>
        <begin position="308"/>
        <end position="327"/>
    </location>
</feature>
<dbReference type="SUPFAM" id="SSF103473">
    <property type="entry name" value="MFS general substrate transporter"/>
    <property type="match status" value="1"/>
</dbReference>
<proteinExistence type="predicted"/>
<comment type="caution">
    <text evidence="7">The sequence shown here is derived from an EMBL/GenBank/DDBJ whole genome shotgun (WGS) entry which is preliminary data.</text>
</comment>
<feature type="transmembrane region" description="Helical" evidence="6">
    <location>
        <begin position="56"/>
        <end position="76"/>
    </location>
</feature>
<comment type="subcellular location">
    <subcellularLocation>
        <location evidence="1">Membrane</location>
        <topology evidence="1">Multi-pass membrane protein</topology>
    </subcellularLocation>
</comment>
<dbReference type="InterPro" id="IPR036259">
    <property type="entry name" value="MFS_trans_sf"/>
</dbReference>
<dbReference type="AlphaFoldDB" id="A0A937W4T7"/>
<dbReference type="GO" id="GO:0022857">
    <property type="term" value="F:transmembrane transporter activity"/>
    <property type="evidence" value="ECO:0007669"/>
    <property type="project" value="InterPro"/>
</dbReference>
<evidence type="ECO:0000256" key="3">
    <source>
        <dbReference type="ARBA" id="ARBA00022692"/>
    </source>
</evidence>
<evidence type="ECO:0000256" key="4">
    <source>
        <dbReference type="ARBA" id="ARBA00022989"/>
    </source>
</evidence>
<name>A0A937W4T7_UNCTE</name>
<dbReference type="PANTHER" id="PTHR42718:SF9">
    <property type="entry name" value="MAJOR FACILITATOR SUPERFAMILY MULTIDRUG TRANSPORTER MFSC"/>
    <property type="match status" value="1"/>
</dbReference>
<evidence type="ECO:0000256" key="6">
    <source>
        <dbReference type="SAM" id="Phobius"/>
    </source>
</evidence>
<evidence type="ECO:0000313" key="8">
    <source>
        <dbReference type="Proteomes" id="UP000712673"/>
    </source>
</evidence>
<sequence>PIALASVILTLMSMRNVIEQRRRGIDIPGLLTMNVFLVSLLLALTQGHREEWTSGYIVGLLSTSVVAFVLFIWIELSVKEPVVDLRLYRNLPFTMGCLLAFLNSMVFRGAGFLMGVFVQHTLQYTAIQAGYMTAPSGLAFGGMSYLAGKLSDRFGPRLPILIGMLLFIWTFFWYADMNRWSSTFVLLQVMALRPFAYGWTNSPTNFAALQGLPEGQVRMGSGLFSLVRGIASSFGVAMGATILDTRVQVHALRFAEEAGQADDALQDTLGGLQDHLVPLSAGSGRQQSLAMLSQYMREEAVFASYQDLFLLGGLLSVITLLPVFLLTGRPRRTPQA</sequence>
<protein>
    <submittedName>
        <fullName evidence="7">MFS transporter</fullName>
    </submittedName>
</protein>
<keyword evidence="3 6" id="KW-0812">Transmembrane</keyword>
<feature type="transmembrane region" description="Helical" evidence="6">
    <location>
        <begin position="124"/>
        <end position="146"/>
    </location>
</feature>
<feature type="transmembrane region" description="Helical" evidence="6">
    <location>
        <begin position="158"/>
        <end position="175"/>
    </location>
</feature>
<dbReference type="GO" id="GO:0016020">
    <property type="term" value="C:membrane"/>
    <property type="evidence" value="ECO:0007669"/>
    <property type="project" value="UniProtKB-SubCell"/>
</dbReference>
<dbReference type="Gene3D" id="1.20.1250.20">
    <property type="entry name" value="MFS general substrate transporter like domains"/>
    <property type="match status" value="1"/>
</dbReference>
<feature type="non-terminal residue" evidence="7">
    <location>
        <position position="1"/>
    </location>
</feature>
<evidence type="ECO:0000313" key="7">
    <source>
        <dbReference type="EMBL" id="MBM3227029.1"/>
    </source>
</evidence>
<feature type="transmembrane region" description="Helical" evidence="6">
    <location>
        <begin position="24"/>
        <end position="44"/>
    </location>
</feature>
<evidence type="ECO:0000256" key="1">
    <source>
        <dbReference type="ARBA" id="ARBA00004141"/>
    </source>
</evidence>
<dbReference type="InterPro" id="IPR011701">
    <property type="entry name" value="MFS"/>
</dbReference>
<evidence type="ECO:0000256" key="2">
    <source>
        <dbReference type="ARBA" id="ARBA00022448"/>
    </source>
</evidence>
<reference evidence="7" key="1">
    <citation type="submission" date="2019-03" db="EMBL/GenBank/DDBJ databases">
        <title>Lake Tanganyika Metagenome-Assembled Genomes (MAGs).</title>
        <authorList>
            <person name="Tran P."/>
        </authorList>
    </citation>
    <scope>NUCLEOTIDE SEQUENCE</scope>
    <source>
        <strain evidence="7">K_DeepCast_65m_m2_066</strain>
    </source>
</reference>
<evidence type="ECO:0000256" key="5">
    <source>
        <dbReference type="ARBA" id="ARBA00023136"/>
    </source>
</evidence>
<keyword evidence="5 6" id="KW-0472">Membrane</keyword>